<evidence type="ECO:0000256" key="1">
    <source>
        <dbReference type="SAM" id="Phobius"/>
    </source>
</evidence>
<evidence type="ECO:0000313" key="2">
    <source>
        <dbReference type="EMBL" id="OHA06653.1"/>
    </source>
</evidence>
<keyword evidence="1" id="KW-0472">Membrane</keyword>
<dbReference type="STRING" id="1802279.A3B34_01255"/>
<comment type="caution">
    <text evidence="2">The sequence shown here is derived from an EMBL/GenBank/DDBJ whole genome shotgun (WGS) entry which is preliminary data.</text>
</comment>
<protein>
    <submittedName>
        <fullName evidence="2">Uncharacterized protein</fullName>
    </submittedName>
</protein>
<dbReference type="Proteomes" id="UP000176510">
    <property type="component" value="Unassembled WGS sequence"/>
</dbReference>
<reference evidence="2 3" key="1">
    <citation type="journal article" date="2016" name="Nat. Commun.">
        <title>Thousands of microbial genomes shed light on interconnected biogeochemical processes in an aquifer system.</title>
        <authorList>
            <person name="Anantharaman K."/>
            <person name="Brown C.T."/>
            <person name="Hug L.A."/>
            <person name="Sharon I."/>
            <person name="Castelle C.J."/>
            <person name="Probst A.J."/>
            <person name="Thomas B.C."/>
            <person name="Singh A."/>
            <person name="Wilkins M.J."/>
            <person name="Karaoz U."/>
            <person name="Brodie E.L."/>
            <person name="Williams K.H."/>
            <person name="Hubbard S.S."/>
            <person name="Banfield J.F."/>
        </authorList>
    </citation>
    <scope>NUCLEOTIDE SEQUENCE [LARGE SCALE GENOMIC DNA]</scope>
</reference>
<name>A0A1G2L4R6_9BACT</name>
<proteinExistence type="predicted"/>
<gene>
    <name evidence="2" type="ORF">A3B34_01255</name>
</gene>
<dbReference type="AlphaFoldDB" id="A0A1G2L4R6"/>
<keyword evidence="1" id="KW-1133">Transmembrane helix</keyword>
<sequence>MLLSLCMLAVVAMLPFALKPAFESGDFRWILLSAAGALVCLTLAVTMTVSLSRETAQLAQRRPRITEQPLRTKLHGLWHLIGEKYPDARNSMEETPDIRLFHDVKPERVPYYTVYEVRKGLEALERGDTERAWERFGTAQALAWVAGVGTMGRFARIDHTTRYEDDDF</sequence>
<keyword evidence="1" id="KW-0812">Transmembrane</keyword>
<feature type="transmembrane region" description="Helical" evidence="1">
    <location>
        <begin position="27"/>
        <end position="52"/>
    </location>
</feature>
<evidence type="ECO:0000313" key="3">
    <source>
        <dbReference type="Proteomes" id="UP000176510"/>
    </source>
</evidence>
<organism evidence="2 3">
    <name type="scientific">Candidatus Sungbacteria bacterium RIFCSPLOWO2_01_FULL_54_21</name>
    <dbReference type="NCBI Taxonomy" id="1802279"/>
    <lineage>
        <taxon>Bacteria</taxon>
        <taxon>Candidatus Sungiibacteriota</taxon>
    </lineage>
</organism>
<accession>A0A1G2L4R6</accession>
<dbReference type="EMBL" id="MHQR01000035">
    <property type="protein sequence ID" value="OHA06653.1"/>
    <property type="molecule type" value="Genomic_DNA"/>
</dbReference>